<feature type="domain" description="SWIM-type" evidence="3">
    <location>
        <begin position="782"/>
        <end position="815"/>
    </location>
</feature>
<proteinExistence type="predicted"/>
<feature type="compositionally biased region" description="Basic and acidic residues" evidence="2">
    <location>
        <begin position="62"/>
        <end position="74"/>
    </location>
</feature>
<evidence type="ECO:0000313" key="5">
    <source>
        <dbReference type="Proteomes" id="UP000054477"/>
    </source>
</evidence>
<keyword evidence="1" id="KW-0862">Zinc</keyword>
<dbReference type="EMBL" id="KN838574">
    <property type="protein sequence ID" value="KIK03938.1"/>
    <property type="molecule type" value="Genomic_DNA"/>
</dbReference>
<gene>
    <name evidence="4" type="ORF">K443DRAFT_4939</name>
</gene>
<dbReference type="GO" id="GO:0008270">
    <property type="term" value="F:zinc ion binding"/>
    <property type="evidence" value="ECO:0007669"/>
    <property type="project" value="UniProtKB-KW"/>
</dbReference>
<dbReference type="OrthoDB" id="3262412at2759"/>
<evidence type="ECO:0000256" key="1">
    <source>
        <dbReference type="PROSITE-ProRule" id="PRU00325"/>
    </source>
</evidence>
<name>A0A0C9Y7C0_9AGAR</name>
<dbReference type="AlphaFoldDB" id="A0A0C9Y7C0"/>
<feature type="compositionally biased region" description="Acidic residues" evidence="2">
    <location>
        <begin position="854"/>
        <end position="875"/>
    </location>
</feature>
<evidence type="ECO:0000259" key="3">
    <source>
        <dbReference type="PROSITE" id="PS50966"/>
    </source>
</evidence>
<dbReference type="InterPro" id="IPR007527">
    <property type="entry name" value="Znf_SWIM"/>
</dbReference>
<reference evidence="4 5" key="1">
    <citation type="submission" date="2014-04" db="EMBL/GenBank/DDBJ databases">
        <authorList>
            <consortium name="DOE Joint Genome Institute"/>
            <person name="Kuo A."/>
            <person name="Kohler A."/>
            <person name="Nagy L.G."/>
            <person name="Floudas D."/>
            <person name="Copeland A."/>
            <person name="Barry K.W."/>
            <person name="Cichocki N."/>
            <person name="Veneault-Fourrey C."/>
            <person name="LaButti K."/>
            <person name="Lindquist E.A."/>
            <person name="Lipzen A."/>
            <person name="Lundell T."/>
            <person name="Morin E."/>
            <person name="Murat C."/>
            <person name="Sun H."/>
            <person name="Tunlid A."/>
            <person name="Henrissat B."/>
            <person name="Grigoriev I.V."/>
            <person name="Hibbett D.S."/>
            <person name="Martin F."/>
            <person name="Nordberg H.P."/>
            <person name="Cantor M.N."/>
            <person name="Hua S.X."/>
        </authorList>
    </citation>
    <scope>NUCLEOTIDE SEQUENCE [LARGE SCALE GENOMIC DNA]</scope>
    <source>
        <strain evidence="4 5">LaAM-08-1</strain>
    </source>
</reference>
<sequence length="974" mass="111233">MDENSPPRECAKSHCRTLIPASGKFKQCAACRSRQKDLTNAHRARKKAAKASESMSGGKKRAREDAPHDEERPHQRARSHASDDVPENTGGAEEDEDGHLYGAATNQLPEDFLDAEDLYDALRVQFKAGPDVEFYGTYPIIEDDLIVPKEATHQVAREIWRLTGYRFTVHDNKSLGGGGFRTRFWCSQDTRRKKKAKSSTNPDAKQRDNVGMKRYPCRSRMTITYKANNHRGYNMLIYLQHHVKHVLYFDVGMPPEALQMIQEQAEWSTPSQLAAKIQSQYPQVTTKQIHSAWRGLSQEFWRRDDEQLPSTKKLLAEYGDQVDVFEPVDVPEGVEILAWGVKRIADPLRGKIVEIGIDATYNTNSKHLELYSIMGEFDNAGFPLSYCLLSTATAIDQGKRTKALAGWAQCVRDKYGLNPVFIHTDKDMAEIGCSKMVWDAKINLCWWHLRRAVRVRLAKGKLSTSPYNVDRAMKEFGFIDANFIPPGTQIDIEDCEGGSPDDIVLPLVNAETSSSSTNPPTMSLPNPPANQPPAIHPPILGQPLGDASNALRIKFSLPSIVSAVGRVIQGAGFKLHIAPKQLLPDIEEEEPKPMEDEGSISEEDDDSDGPSRRTFCPVVYREPIINMMERHYCAHPSIPGYGPPDAVGIKKWAVRQSYNFCHKNKLPEVWAYLWENWYRKGRWELWARCAHKLIPVLKTTMILESHWRRIKHDFLHHFHMPRCDLLAWILVTKLAPTYYRKLDQRLTETARYRELSSWRKGFKKIWRKLEKTPITMPVNDAYRANTEKWTCTCPFFVTSRFLLCKHLIQSMHRVPPVFFLEIQRYREPPFWRHKSLKPLDGADADTALIPMEGGGEDDEDENGAQYDEEDEEDEDDLTYELGHTGKTFEEAMAAEINLISEFASGLKHQVQFRDQRMLNTLQREGAAFFRLAKACMEKEKRMNSTRGAPVSTWEKSTGSAMFYRTRPTNVDQGT</sequence>
<accession>A0A0C9Y7C0</accession>
<dbReference type="STRING" id="1095629.A0A0C9Y7C0"/>
<protein>
    <recommendedName>
        <fullName evidence="3">SWIM-type domain-containing protein</fullName>
    </recommendedName>
</protein>
<dbReference type="HOGENOM" id="CLU_016704_1_0_1"/>
<feature type="region of interest" description="Disordered" evidence="2">
    <location>
        <begin position="582"/>
        <end position="613"/>
    </location>
</feature>
<feature type="region of interest" description="Disordered" evidence="2">
    <location>
        <begin position="24"/>
        <end position="97"/>
    </location>
</feature>
<dbReference type="Proteomes" id="UP000054477">
    <property type="component" value="Unassembled WGS sequence"/>
</dbReference>
<dbReference type="PROSITE" id="PS50966">
    <property type="entry name" value="ZF_SWIM"/>
    <property type="match status" value="1"/>
</dbReference>
<feature type="region of interest" description="Disordered" evidence="2">
    <location>
        <begin position="845"/>
        <end position="875"/>
    </location>
</feature>
<keyword evidence="5" id="KW-1185">Reference proteome</keyword>
<evidence type="ECO:0000256" key="2">
    <source>
        <dbReference type="SAM" id="MobiDB-lite"/>
    </source>
</evidence>
<reference evidence="5" key="2">
    <citation type="submission" date="2015-01" db="EMBL/GenBank/DDBJ databases">
        <title>Evolutionary Origins and Diversification of the Mycorrhizal Mutualists.</title>
        <authorList>
            <consortium name="DOE Joint Genome Institute"/>
            <consortium name="Mycorrhizal Genomics Consortium"/>
            <person name="Kohler A."/>
            <person name="Kuo A."/>
            <person name="Nagy L.G."/>
            <person name="Floudas D."/>
            <person name="Copeland A."/>
            <person name="Barry K.W."/>
            <person name="Cichocki N."/>
            <person name="Veneault-Fourrey C."/>
            <person name="LaButti K."/>
            <person name="Lindquist E.A."/>
            <person name="Lipzen A."/>
            <person name="Lundell T."/>
            <person name="Morin E."/>
            <person name="Murat C."/>
            <person name="Riley R."/>
            <person name="Ohm R."/>
            <person name="Sun H."/>
            <person name="Tunlid A."/>
            <person name="Henrissat B."/>
            <person name="Grigoriev I.V."/>
            <person name="Hibbett D.S."/>
            <person name="Martin F."/>
        </authorList>
    </citation>
    <scope>NUCLEOTIDE SEQUENCE [LARGE SCALE GENOMIC DNA]</scope>
    <source>
        <strain evidence="5">LaAM-08-1</strain>
    </source>
</reference>
<keyword evidence="1" id="KW-0863">Zinc-finger</keyword>
<keyword evidence="1" id="KW-0479">Metal-binding</keyword>
<evidence type="ECO:0000313" key="4">
    <source>
        <dbReference type="EMBL" id="KIK03938.1"/>
    </source>
</evidence>
<organism evidence="4 5">
    <name type="scientific">Laccaria amethystina LaAM-08-1</name>
    <dbReference type="NCBI Taxonomy" id="1095629"/>
    <lineage>
        <taxon>Eukaryota</taxon>
        <taxon>Fungi</taxon>
        <taxon>Dikarya</taxon>
        <taxon>Basidiomycota</taxon>
        <taxon>Agaricomycotina</taxon>
        <taxon>Agaricomycetes</taxon>
        <taxon>Agaricomycetidae</taxon>
        <taxon>Agaricales</taxon>
        <taxon>Agaricineae</taxon>
        <taxon>Hydnangiaceae</taxon>
        <taxon>Laccaria</taxon>
    </lineage>
</organism>
<feature type="compositionally biased region" description="Acidic residues" evidence="2">
    <location>
        <begin position="585"/>
        <end position="608"/>
    </location>
</feature>